<protein>
    <recommendedName>
        <fullName evidence="2">DUF2164 domain-containing protein</fullName>
    </recommendedName>
</protein>
<dbReference type="Pfam" id="PF09932">
    <property type="entry name" value="DUF2164"/>
    <property type="match status" value="1"/>
</dbReference>
<name>A0A0W8F0L5_9ZZZZ</name>
<evidence type="ECO:0008006" key="2">
    <source>
        <dbReference type="Google" id="ProtNLM"/>
    </source>
</evidence>
<comment type="caution">
    <text evidence="1">The sequence shown here is derived from an EMBL/GenBank/DDBJ whole genome shotgun (WGS) entry which is preliminary data.</text>
</comment>
<accession>A0A0W8F0L5</accession>
<organism evidence="1">
    <name type="scientific">hydrocarbon metagenome</name>
    <dbReference type="NCBI Taxonomy" id="938273"/>
    <lineage>
        <taxon>unclassified sequences</taxon>
        <taxon>metagenomes</taxon>
        <taxon>ecological metagenomes</taxon>
    </lineage>
</organism>
<reference evidence="1" key="1">
    <citation type="journal article" date="2015" name="Proc. Natl. Acad. Sci. U.S.A.">
        <title>Networks of energetic and metabolic interactions define dynamics in microbial communities.</title>
        <authorList>
            <person name="Embree M."/>
            <person name="Liu J.K."/>
            <person name="Al-Bassam M.M."/>
            <person name="Zengler K."/>
        </authorList>
    </citation>
    <scope>NUCLEOTIDE SEQUENCE</scope>
</reference>
<dbReference type="AlphaFoldDB" id="A0A0W8F0L5"/>
<evidence type="ECO:0000313" key="1">
    <source>
        <dbReference type="EMBL" id="KUG14416.1"/>
    </source>
</evidence>
<proteinExistence type="predicted"/>
<gene>
    <name evidence="1" type="ORF">ASZ90_015940</name>
</gene>
<dbReference type="InterPro" id="IPR018680">
    <property type="entry name" value="DUF2164"/>
</dbReference>
<dbReference type="EMBL" id="LNQE01001662">
    <property type="protein sequence ID" value="KUG14416.1"/>
    <property type="molecule type" value="Genomic_DNA"/>
</dbReference>
<sequence length="77" mass="8888">MKQSNTLILAKETKEEMLAELKTYFLKERGEEIGDLGSTLILDFICEKLAPEFYNQGVRDSCHCMKEMIEDVLSIQK</sequence>